<comment type="subcellular location">
    <subcellularLocation>
        <location evidence="2">Cell membrane</location>
        <topology evidence="2">Multi-pass membrane protein</topology>
    </subcellularLocation>
</comment>
<dbReference type="Gene3D" id="1.20.120.1200">
    <property type="entry name" value="NADH-ubiquinone/plastoquinone oxidoreductase chain 6, subunit NuoJ"/>
    <property type="match status" value="1"/>
</dbReference>
<dbReference type="InterPro" id="IPR001457">
    <property type="entry name" value="NADH_UbQ/plastoQ_OxRdtase_su6"/>
</dbReference>
<dbReference type="GO" id="GO:0008137">
    <property type="term" value="F:NADH dehydrogenase (ubiquinone) activity"/>
    <property type="evidence" value="ECO:0007669"/>
    <property type="project" value="UniProtKB-UniRule"/>
</dbReference>
<dbReference type="RefSeq" id="WP_142581957.1">
    <property type="nucleotide sequence ID" value="NZ_CABFPH010000008.1"/>
</dbReference>
<dbReference type="PANTHER" id="PTHR33269:SF17">
    <property type="entry name" value="NADH-UBIQUINONE OXIDOREDUCTASE CHAIN 6"/>
    <property type="match status" value="1"/>
</dbReference>
<feature type="transmembrane region" description="Helical" evidence="2">
    <location>
        <begin position="32"/>
        <end position="51"/>
    </location>
</feature>
<keyword evidence="4" id="KW-1185">Reference proteome</keyword>
<organism evidence="3 4">
    <name type="scientific">Methylobacterium symbioticum</name>
    <dbReference type="NCBI Taxonomy" id="2584084"/>
    <lineage>
        <taxon>Bacteria</taxon>
        <taxon>Pseudomonadati</taxon>
        <taxon>Pseudomonadota</taxon>
        <taxon>Alphaproteobacteria</taxon>
        <taxon>Hyphomicrobiales</taxon>
        <taxon>Methylobacteriaceae</taxon>
        <taxon>Methylobacterium</taxon>
    </lineage>
</organism>
<dbReference type="Pfam" id="PF00499">
    <property type="entry name" value="Oxidored_q3"/>
    <property type="match status" value="1"/>
</dbReference>
<feature type="transmembrane region" description="Helical" evidence="2">
    <location>
        <begin position="91"/>
        <end position="115"/>
    </location>
</feature>
<keyword evidence="2" id="KW-0520">NAD</keyword>
<comment type="function">
    <text evidence="2">NDH-1 shuttles electrons from NADH, via FMN and iron-sulfur (Fe-S) centers, to quinones in the respiratory chain. Couples the redox reaction to proton translocation (for every two electrons transferred, four hydrogen ions are translocated across the cytoplasmic membrane), and thus conserves the redox energy in a proton gradient.</text>
</comment>
<dbReference type="NCBIfam" id="NF005164">
    <property type="entry name" value="PRK06638.1-4"/>
    <property type="match status" value="1"/>
</dbReference>
<evidence type="ECO:0000256" key="1">
    <source>
        <dbReference type="ARBA" id="ARBA00005698"/>
    </source>
</evidence>
<feature type="transmembrane region" description="Helical" evidence="2">
    <location>
        <begin position="57"/>
        <end position="79"/>
    </location>
</feature>
<name>A0A509E7Z9_9HYPH</name>
<keyword evidence="2" id="KW-0812">Transmembrane</keyword>
<dbReference type="Proteomes" id="UP000410984">
    <property type="component" value="Unassembled WGS sequence"/>
</dbReference>
<dbReference type="GO" id="GO:0048038">
    <property type="term" value="F:quinone binding"/>
    <property type="evidence" value="ECO:0007669"/>
    <property type="project" value="UniProtKB-UniRule"/>
</dbReference>
<keyword evidence="2" id="KW-1133">Transmembrane helix</keyword>
<accession>A0A509E7Z9</accession>
<dbReference type="EMBL" id="CABFPH010000008">
    <property type="protein sequence ID" value="VUD70376.1"/>
    <property type="molecule type" value="Genomic_DNA"/>
</dbReference>
<comment type="catalytic activity">
    <reaction evidence="2">
        <text>a quinone + NADH + 5 H(+)(in) = a quinol + NAD(+) + 4 H(+)(out)</text>
        <dbReference type="Rhea" id="RHEA:57888"/>
        <dbReference type="ChEBI" id="CHEBI:15378"/>
        <dbReference type="ChEBI" id="CHEBI:24646"/>
        <dbReference type="ChEBI" id="CHEBI:57540"/>
        <dbReference type="ChEBI" id="CHEBI:57945"/>
        <dbReference type="ChEBI" id="CHEBI:132124"/>
    </reaction>
</comment>
<protein>
    <recommendedName>
        <fullName evidence="2">NADH-quinone oxidoreductase subunit J</fullName>
        <ecNumber evidence="2">7.1.1.-</ecNumber>
    </recommendedName>
</protein>
<keyword evidence="2" id="KW-0472">Membrane</keyword>
<dbReference type="GO" id="GO:0016491">
    <property type="term" value="F:oxidoreductase activity"/>
    <property type="evidence" value="ECO:0007669"/>
    <property type="project" value="UniProtKB-KW"/>
</dbReference>
<evidence type="ECO:0000313" key="3">
    <source>
        <dbReference type="EMBL" id="VUD70376.1"/>
    </source>
</evidence>
<dbReference type="GO" id="GO:0005886">
    <property type="term" value="C:plasma membrane"/>
    <property type="evidence" value="ECO:0007669"/>
    <property type="project" value="UniProtKB-SubCell"/>
</dbReference>
<keyword evidence="2" id="KW-0874">Quinone</keyword>
<proteinExistence type="inferred from homology"/>
<dbReference type="EC" id="7.1.1.-" evidence="2"/>
<feature type="transmembrane region" description="Helical" evidence="2">
    <location>
        <begin position="149"/>
        <end position="170"/>
    </location>
</feature>
<dbReference type="OrthoDB" id="9795409at2"/>
<reference evidence="3 4" key="1">
    <citation type="submission" date="2019-06" db="EMBL/GenBank/DDBJ databases">
        <authorList>
            <person name="Rodrigo-Torres L."/>
            <person name="Arahal R. D."/>
            <person name="Lucena T."/>
        </authorList>
    </citation>
    <scope>NUCLEOTIDE SEQUENCE [LARGE SCALE GENOMIC DNA]</scope>
    <source>
        <strain evidence="3 4">SB0023/3</strain>
    </source>
</reference>
<evidence type="ECO:0000256" key="2">
    <source>
        <dbReference type="RuleBase" id="RU004429"/>
    </source>
</evidence>
<dbReference type="InterPro" id="IPR042106">
    <property type="entry name" value="Nuo/plastoQ_OxRdtase_6_NuoJ"/>
</dbReference>
<keyword evidence="3" id="KW-0560">Oxidoreductase</keyword>
<feature type="transmembrane region" description="Helical" evidence="2">
    <location>
        <begin position="6"/>
        <end position="25"/>
    </location>
</feature>
<evidence type="ECO:0000313" key="4">
    <source>
        <dbReference type="Proteomes" id="UP000410984"/>
    </source>
</evidence>
<comment type="similarity">
    <text evidence="1 2">Belongs to the complex I subunit 6 family.</text>
</comment>
<keyword evidence="2" id="KW-1003">Cell membrane</keyword>
<dbReference type="AlphaFoldDB" id="A0A509E7Z9"/>
<dbReference type="PANTHER" id="PTHR33269">
    <property type="entry name" value="NADH-UBIQUINONE OXIDOREDUCTASE CHAIN 6"/>
    <property type="match status" value="1"/>
</dbReference>
<gene>
    <name evidence="3" type="primary">nuoJ</name>
    <name evidence="3" type="ORF">MET9862_00941</name>
</gene>
<sequence length="206" mass="22035">MTAAAAFFYLFAGVAIASGFMVIASRNPVTSVLFLILAFVNAAGLFVLMGAEFLAMILIVVYVGAVAVLFLFVVMMLDVDFAELRNGFQRYLPVGGLIGVVFLIEILLVVGSWTIDPGLVQAPLGNVAAGENMTNTAALGRVLYTEYVYFFQLAGLILLVAMIGAIVLTLRDRPGVKRQNIAVQNARTQATAVETIKVPSRQGVEV</sequence>